<protein>
    <submittedName>
        <fullName evidence="2">PH domain-containing protein</fullName>
    </submittedName>
</protein>
<dbReference type="InterPro" id="IPR037063">
    <property type="entry name" value="PHb_sf"/>
</dbReference>
<dbReference type="Proteomes" id="UP000198756">
    <property type="component" value="Unassembled WGS sequence"/>
</dbReference>
<gene>
    <name evidence="2" type="ORF">SAMN03080617_01968</name>
</gene>
<dbReference type="CDD" id="cd13225">
    <property type="entry name" value="PH-like_bacteria"/>
    <property type="match status" value="1"/>
</dbReference>
<accession>A0A1G5XVI5</accession>
<feature type="domain" description="Bacterial Pleckstrin homology" evidence="1">
    <location>
        <begin position="68"/>
        <end position="168"/>
    </location>
</feature>
<evidence type="ECO:0000313" key="2">
    <source>
        <dbReference type="EMBL" id="SDA73655.1"/>
    </source>
</evidence>
<evidence type="ECO:0000259" key="1">
    <source>
        <dbReference type="Pfam" id="PF08000"/>
    </source>
</evidence>
<dbReference type="PANTHER" id="PTHR35796:SF3">
    <property type="entry name" value="BHLH DOMAIN-CONTAINING PROTEIN"/>
    <property type="match status" value="1"/>
</dbReference>
<proteinExistence type="predicted"/>
<reference evidence="3" key="1">
    <citation type="submission" date="2016-10" db="EMBL/GenBank/DDBJ databases">
        <authorList>
            <person name="Varghese N."/>
            <person name="Submissions S."/>
        </authorList>
    </citation>
    <scope>NUCLEOTIDE SEQUENCE [LARGE SCALE GENOMIC DNA]</scope>
    <source>
        <strain evidence="3">DSM 22703</strain>
    </source>
</reference>
<dbReference type="InterPro" id="IPR012544">
    <property type="entry name" value="PHb"/>
</dbReference>
<dbReference type="PANTHER" id="PTHR35796">
    <property type="entry name" value="HYPOTHETICAL CYTOSOLIC PROTEIN"/>
    <property type="match status" value="1"/>
</dbReference>
<dbReference type="AlphaFoldDB" id="A0A1G5XVI5"/>
<dbReference type="EMBL" id="FMXE01000012">
    <property type="protein sequence ID" value="SDA73655.1"/>
    <property type="molecule type" value="Genomic_DNA"/>
</dbReference>
<sequence length="172" mass="19955">MGISWYFGYNPESDSITHLITQFFGILKENMFNILRPNTRECSGTNIYKGEHSYIKTVKWVEFCANTEKYIEKALEIQETDMGFQLFRDTFIFTNKRLILIDVQGVTGSKVEYKSMPYKSITRFSLETAGTFELDAALKIWFSSEATPSVNKKFNKSIDIYEVQRYLAGRAI</sequence>
<dbReference type="Gene3D" id="2.30.29.50">
    <property type="entry name" value="Bacterial Pleckstrin homology domain"/>
    <property type="match status" value="1"/>
</dbReference>
<name>A0A1G5XVI5_9BACT</name>
<dbReference type="SUPFAM" id="SSF50729">
    <property type="entry name" value="PH domain-like"/>
    <property type="match status" value="1"/>
</dbReference>
<keyword evidence="3" id="KW-1185">Reference proteome</keyword>
<evidence type="ECO:0000313" key="3">
    <source>
        <dbReference type="Proteomes" id="UP000198756"/>
    </source>
</evidence>
<organism evidence="2 3">
    <name type="scientific">Algoriphagus alkaliphilus</name>
    <dbReference type="NCBI Taxonomy" id="279824"/>
    <lineage>
        <taxon>Bacteria</taxon>
        <taxon>Pseudomonadati</taxon>
        <taxon>Bacteroidota</taxon>
        <taxon>Cytophagia</taxon>
        <taxon>Cytophagales</taxon>
        <taxon>Cyclobacteriaceae</taxon>
        <taxon>Algoriphagus</taxon>
    </lineage>
</organism>
<dbReference type="Pfam" id="PF08000">
    <property type="entry name" value="bPH_1"/>
    <property type="match status" value="1"/>
</dbReference>